<keyword evidence="6 10" id="KW-0067">ATP-binding</keyword>
<evidence type="ECO:0000256" key="6">
    <source>
        <dbReference type="ARBA" id="ARBA00022840"/>
    </source>
</evidence>
<dbReference type="InterPro" id="IPR017441">
    <property type="entry name" value="Protein_kinase_ATP_BS"/>
</dbReference>
<dbReference type="Gene3D" id="1.10.510.10">
    <property type="entry name" value="Transferase(Phosphotransferase) domain 1"/>
    <property type="match status" value="2"/>
</dbReference>
<dbReference type="FunFam" id="3.40.50.800:FF:000009">
    <property type="entry name" value="Eukaryotic translation initiation factor 2-alpha kinase"/>
    <property type="match status" value="1"/>
</dbReference>
<evidence type="ECO:0000256" key="11">
    <source>
        <dbReference type="SAM" id="Coils"/>
    </source>
</evidence>
<dbReference type="InterPro" id="IPR016135">
    <property type="entry name" value="UBQ-conjugating_enzyme/RWD"/>
</dbReference>
<name>A0A9Q9DR78_CURCL</name>
<dbReference type="InterPro" id="IPR011009">
    <property type="entry name" value="Kinase-like_dom_sf"/>
</dbReference>
<dbReference type="InterPro" id="IPR004875">
    <property type="entry name" value="DDE_SF_endonuclease_dom"/>
</dbReference>
<dbReference type="FunFam" id="3.30.930.10:FF:000074">
    <property type="entry name" value="Serine/threonine-protein kinase gcn2"/>
    <property type="match status" value="1"/>
</dbReference>
<dbReference type="Proteomes" id="UP001056012">
    <property type="component" value="Chromosome 2"/>
</dbReference>
<keyword evidence="2" id="KW-0723">Serine/threonine-protein kinase</keyword>
<evidence type="ECO:0000256" key="4">
    <source>
        <dbReference type="ARBA" id="ARBA00022741"/>
    </source>
</evidence>
<dbReference type="Pfam" id="PF12745">
    <property type="entry name" value="HGTP_anticodon2"/>
    <property type="match status" value="1"/>
</dbReference>
<dbReference type="SUPFAM" id="SSF55681">
    <property type="entry name" value="Class II aaRS and biotin synthetases"/>
    <property type="match status" value="1"/>
</dbReference>
<feature type="region of interest" description="Disordered" evidence="12">
    <location>
        <begin position="2045"/>
        <end position="2078"/>
    </location>
</feature>
<dbReference type="PROSITE" id="PS50011">
    <property type="entry name" value="PROTEIN_KINASE_DOM"/>
    <property type="match status" value="2"/>
</dbReference>
<dbReference type="PROSITE" id="PS50908">
    <property type="entry name" value="RWD"/>
    <property type="match status" value="1"/>
</dbReference>
<keyword evidence="11" id="KW-0175">Coiled coil</keyword>
<feature type="region of interest" description="Disordered" evidence="12">
    <location>
        <begin position="1"/>
        <end position="47"/>
    </location>
</feature>
<dbReference type="SUPFAM" id="SSF54495">
    <property type="entry name" value="UBC-like"/>
    <property type="match status" value="1"/>
</dbReference>
<dbReference type="Gene3D" id="3.40.50.800">
    <property type="entry name" value="Anticodon-binding domain"/>
    <property type="match status" value="1"/>
</dbReference>
<dbReference type="Pfam" id="PF03184">
    <property type="entry name" value="DDE_1"/>
    <property type="match status" value="1"/>
</dbReference>
<feature type="domain" description="Protein kinase" evidence="13">
    <location>
        <begin position="268"/>
        <end position="534"/>
    </location>
</feature>
<evidence type="ECO:0000256" key="3">
    <source>
        <dbReference type="ARBA" id="ARBA00022679"/>
    </source>
</evidence>
<dbReference type="SUPFAM" id="SSF56112">
    <property type="entry name" value="Protein kinase-like (PK-like)"/>
    <property type="match status" value="2"/>
</dbReference>
<feature type="compositionally biased region" description="Polar residues" evidence="12">
    <location>
        <begin position="825"/>
        <end position="844"/>
    </location>
</feature>
<dbReference type="CDD" id="cd23823">
    <property type="entry name" value="RWD_GCN2"/>
    <property type="match status" value="1"/>
</dbReference>
<keyword evidence="3" id="KW-0808">Transferase</keyword>
<dbReference type="Pfam" id="PF05773">
    <property type="entry name" value="RWD"/>
    <property type="match status" value="1"/>
</dbReference>
<dbReference type="GO" id="GO:0009893">
    <property type="term" value="P:positive regulation of metabolic process"/>
    <property type="evidence" value="ECO:0007669"/>
    <property type="project" value="UniProtKB-ARBA"/>
</dbReference>
<feature type="binding site" evidence="10">
    <location>
        <position position="611"/>
    </location>
    <ligand>
        <name>ATP</name>
        <dbReference type="ChEBI" id="CHEBI:30616"/>
    </ligand>
</feature>
<dbReference type="InterPro" id="IPR006575">
    <property type="entry name" value="RWD_dom"/>
</dbReference>
<dbReference type="InterPro" id="IPR000719">
    <property type="entry name" value="Prot_kinase_dom"/>
</dbReference>
<dbReference type="CDD" id="cd14046">
    <property type="entry name" value="STKc_EIF2AK4_GCN2_rpt2"/>
    <property type="match status" value="1"/>
</dbReference>
<keyword evidence="4 10" id="KW-0547">Nucleotide-binding</keyword>
<feature type="region of interest" description="Disordered" evidence="12">
    <location>
        <begin position="824"/>
        <end position="847"/>
    </location>
</feature>
<evidence type="ECO:0000256" key="5">
    <source>
        <dbReference type="ARBA" id="ARBA00022777"/>
    </source>
</evidence>
<evidence type="ECO:0000256" key="10">
    <source>
        <dbReference type="PROSITE-ProRule" id="PRU10141"/>
    </source>
</evidence>
<feature type="compositionally biased region" description="Acidic residues" evidence="12">
    <location>
        <begin position="650"/>
        <end position="666"/>
    </location>
</feature>
<comment type="similarity">
    <text evidence="7">Belongs to the protein kinase superfamily. Ser/Thr protein kinase family. GCN2 subfamily.</text>
</comment>
<dbReference type="EC" id="2.7.11.1" evidence="1"/>
<keyword evidence="16" id="KW-1185">Reference proteome</keyword>
<dbReference type="Pfam" id="PF00069">
    <property type="entry name" value="Pkinase"/>
    <property type="match status" value="3"/>
</dbReference>
<dbReference type="OrthoDB" id="341578at2759"/>
<dbReference type="SMART" id="SM00220">
    <property type="entry name" value="S_TKc"/>
    <property type="match status" value="2"/>
</dbReference>
<dbReference type="GO" id="GO:0005524">
    <property type="term" value="F:ATP binding"/>
    <property type="evidence" value="ECO:0007669"/>
    <property type="project" value="UniProtKB-UniRule"/>
</dbReference>
<comment type="catalytic activity">
    <reaction evidence="8">
        <text>L-threonyl-[protein] + ATP = O-phospho-L-threonyl-[protein] + ADP + H(+)</text>
        <dbReference type="Rhea" id="RHEA:46608"/>
        <dbReference type="Rhea" id="RHEA-COMP:11060"/>
        <dbReference type="Rhea" id="RHEA-COMP:11605"/>
        <dbReference type="ChEBI" id="CHEBI:15378"/>
        <dbReference type="ChEBI" id="CHEBI:30013"/>
        <dbReference type="ChEBI" id="CHEBI:30616"/>
        <dbReference type="ChEBI" id="CHEBI:61977"/>
        <dbReference type="ChEBI" id="CHEBI:456216"/>
        <dbReference type="EC" id="2.7.11.1"/>
    </reaction>
</comment>
<dbReference type="SMART" id="SM00591">
    <property type="entry name" value="RWD"/>
    <property type="match status" value="1"/>
</dbReference>
<feature type="domain" description="RWD" evidence="14">
    <location>
        <begin position="50"/>
        <end position="158"/>
    </location>
</feature>
<evidence type="ECO:0000256" key="12">
    <source>
        <dbReference type="SAM" id="MobiDB-lite"/>
    </source>
</evidence>
<accession>A0A9Q9DR78</accession>
<dbReference type="InterPro" id="IPR036397">
    <property type="entry name" value="RNaseH_sf"/>
</dbReference>
<dbReference type="PANTHER" id="PTHR11042">
    <property type="entry name" value="EUKARYOTIC TRANSLATION INITIATION FACTOR 2-ALPHA KINASE EIF2-ALPHA KINASE -RELATED"/>
    <property type="match status" value="1"/>
</dbReference>
<dbReference type="Gene3D" id="3.30.420.10">
    <property type="entry name" value="Ribonuclease H-like superfamily/Ribonuclease H"/>
    <property type="match status" value="1"/>
</dbReference>
<organism evidence="15 16">
    <name type="scientific">Curvularia clavata</name>
    <dbReference type="NCBI Taxonomy" id="95742"/>
    <lineage>
        <taxon>Eukaryota</taxon>
        <taxon>Fungi</taxon>
        <taxon>Dikarya</taxon>
        <taxon>Ascomycota</taxon>
        <taxon>Pezizomycotina</taxon>
        <taxon>Dothideomycetes</taxon>
        <taxon>Pleosporomycetidae</taxon>
        <taxon>Pleosporales</taxon>
        <taxon>Pleosporineae</taxon>
        <taxon>Pleosporaceae</taxon>
        <taxon>Curvularia</taxon>
    </lineage>
</organism>
<dbReference type="PANTHER" id="PTHR11042:SF136">
    <property type="entry name" value="EIF-2-ALPHA KINASE GCN2"/>
    <property type="match status" value="1"/>
</dbReference>
<dbReference type="GO" id="GO:0003676">
    <property type="term" value="F:nucleic acid binding"/>
    <property type="evidence" value="ECO:0007669"/>
    <property type="project" value="InterPro"/>
</dbReference>
<feature type="region of interest" description="Disordered" evidence="12">
    <location>
        <begin position="2002"/>
        <end position="2021"/>
    </location>
</feature>
<feature type="region of interest" description="Disordered" evidence="12">
    <location>
        <begin position="1458"/>
        <end position="1481"/>
    </location>
</feature>
<dbReference type="PROSITE" id="PS00107">
    <property type="entry name" value="PROTEIN_KINASE_ATP"/>
    <property type="match status" value="1"/>
</dbReference>
<feature type="domain" description="Protein kinase" evidence="13">
    <location>
        <begin position="581"/>
        <end position="947"/>
    </location>
</feature>
<evidence type="ECO:0000313" key="16">
    <source>
        <dbReference type="Proteomes" id="UP001056012"/>
    </source>
</evidence>
<proteinExistence type="inferred from homology"/>
<evidence type="ECO:0000256" key="8">
    <source>
        <dbReference type="ARBA" id="ARBA00047899"/>
    </source>
</evidence>
<dbReference type="FunFam" id="3.10.110.10:FF:000050">
    <property type="entry name" value="eIF-2-alpha kinase GCN2"/>
    <property type="match status" value="1"/>
</dbReference>
<evidence type="ECO:0000259" key="13">
    <source>
        <dbReference type="PROSITE" id="PS50011"/>
    </source>
</evidence>
<dbReference type="GO" id="GO:0005634">
    <property type="term" value="C:nucleus"/>
    <property type="evidence" value="ECO:0007669"/>
    <property type="project" value="TreeGrafter"/>
</dbReference>
<dbReference type="FunFam" id="1.10.510.10:FF:000821">
    <property type="entry name" value="Serine/threonine-protein kinase gcn2"/>
    <property type="match status" value="1"/>
</dbReference>
<dbReference type="Gene3D" id="3.30.200.20">
    <property type="entry name" value="Phosphorylase Kinase, domain 1"/>
    <property type="match status" value="1"/>
</dbReference>
<evidence type="ECO:0000256" key="9">
    <source>
        <dbReference type="ARBA" id="ARBA00048679"/>
    </source>
</evidence>
<dbReference type="EMBL" id="CP089275">
    <property type="protein sequence ID" value="USP75775.1"/>
    <property type="molecule type" value="Genomic_DNA"/>
</dbReference>
<dbReference type="GO" id="GO:0004694">
    <property type="term" value="F:eukaryotic translation initiation factor 2alpha kinase activity"/>
    <property type="evidence" value="ECO:0007669"/>
    <property type="project" value="UniProtKB-ARBA"/>
</dbReference>
<dbReference type="PROSITE" id="PS00108">
    <property type="entry name" value="PROTEIN_KINASE_ST"/>
    <property type="match status" value="1"/>
</dbReference>
<gene>
    <name evidence="15" type="ORF">yc1106_03049</name>
</gene>
<feature type="coiled-coil region" evidence="11">
    <location>
        <begin position="168"/>
        <end position="210"/>
    </location>
</feature>
<dbReference type="FunFam" id="3.30.200.20:FF:000379">
    <property type="entry name" value="eIF-2-alpha kinase GCN2"/>
    <property type="match status" value="1"/>
</dbReference>
<dbReference type="InterPro" id="IPR024435">
    <property type="entry name" value="HisRS-related_dom"/>
</dbReference>
<feature type="region of interest" description="Disordered" evidence="12">
    <location>
        <begin position="223"/>
        <end position="245"/>
    </location>
</feature>
<dbReference type="InterPro" id="IPR045864">
    <property type="entry name" value="aa-tRNA-synth_II/BPL/LPL"/>
</dbReference>
<evidence type="ECO:0000256" key="2">
    <source>
        <dbReference type="ARBA" id="ARBA00022527"/>
    </source>
</evidence>
<dbReference type="InterPro" id="IPR008271">
    <property type="entry name" value="Ser/Thr_kinase_AS"/>
</dbReference>
<dbReference type="CDD" id="cd14012">
    <property type="entry name" value="PK_eIF2AK_GCN2_rpt1"/>
    <property type="match status" value="1"/>
</dbReference>
<feature type="region of interest" description="Disordered" evidence="12">
    <location>
        <begin position="650"/>
        <end position="687"/>
    </location>
</feature>
<evidence type="ECO:0000313" key="15">
    <source>
        <dbReference type="EMBL" id="USP75775.1"/>
    </source>
</evidence>
<protein>
    <recommendedName>
        <fullName evidence="1">non-specific serine/threonine protein kinase</fullName>
        <ecNumber evidence="1">2.7.11.1</ecNumber>
    </recommendedName>
</protein>
<evidence type="ECO:0000256" key="7">
    <source>
        <dbReference type="ARBA" id="ARBA00037982"/>
    </source>
</evidence>
<evidence type="ECO:0000256" key="1">
    <source>
        <dbReference type="ARBA" id="ARBA00012513"/>
    </source>
</evidence>
<reference evidence="15" key="1">
    <citation type="submission" date="2021-12" db="EMBL/GenBank/DDBJ databases">
        <title>Curvularia clavata genome.</title>
        <authorList>
            <person name="Cao Y."/>
        </authorList>
    </citation>
    <scope>NUCLEOTIDE SEQUENCE</scope>
    <source>
        <strain evidence="15">Yc1106</strain>
    </source>
</reference>
<dbReference type="Pfam" id="PF13393">
    <property type="entry name" value="tRNA-synt_His"/>
    <property type="match status" value="1"/>
</dbReference>
<dbReference type="InterPro" id="IPR050339">
    <property type="entry name" value="CC_SR_Kinase"/>
</dbReference>
<dbReference type="Gene3D" id="3.10.110.10">
    <property type="entry name" value="Ubiquitin Conjugating Enzyme"/>
    <property type="match status" value="1"/>
</dbReference>
<dbReference type="GO" id="GO:0005737">
    <property type="term" value="C:cytoplasm"/>
    <property type="evidence" value="ECO:0007669"/>
    <property type="project" value="TreeGrafter"/>
</dbReference>
<dbReference type="Gene3D" id="3.30.930.10">
    <property type="entry name" value="Bira Bifunctional Protein, Domain 2"/>
    <property type="match status" value="1"/>
</dbReference>
<dbReference type="InterPro" id="IPR036621">
    <property type="entry name" value="Anticodon-bd_dom_sf"/>
</dbReference>
<feature type="region of interest" description="Disordered" evidence="12">
    <location>
        <begin position="714"/>
        <end position="743"/>
    </location>
</feature>
<dbReference type="GO" id="GO:0007165">
    <property type="term" value="P:signal transduction"/>
    <property type="evidence" value="ECO:0007669"/>
    <property type="project" value="UniProtKB-ARBA"/>
</dbReference>
<evidence type="ECO:0000259" key="14">
    <source>
        <dbReference type="PROSITE" id="PS50908"/>
    </source>
</evidence>
<comment type="catalytic activity">
    <reaction evidence="9">
        <text>L-seryl-[protein] + ATP = O-phospho-L-seryl-[protein] + ADP + H(+)</text>
        <dbReference type="Rhea" id="RHEA:17989"/>
        <dbReference type="Rhea" id="RHEA-COMP:9863"/>
        <dbReference type="Rhea" id="RHEA-COMP:11604"/>
        <dbReference type="ChEBI" id="CHEBI:15378"/>
        <dbReference type="ChEBI" id="CHEBI:29999"/>
        <dbReference type="ChEBI" id="CHEBI:30616"/>
        <dbReference type="ChEBI" id="CHEBI:83421"/>
        <dbReference type="ChEBI" id="CHEBI:456216"/>
        <dbReference type="EC" id="2.7.11.1"/>
    </reaction>
</comment>
<keyword evidence="5" id="KW-0418">Kinase</keyword>
<feature type="compositionally biased region" description="Basic residues" evidence="12">
    <location>
        <begin position="2008"/>
        <end position="2019"/>
    </location>
</feature>
<dbReference type="InterPro" id="IPR041715">
    <property type="entry name" value="HisRS-like_core"/>
</dbReference>
<sequence>MAPPQTPKNKKQTQNASTPHIADGMGPASSLGDMPPVSQPLETYEKAQEDEREVLKAVFMDDYEEAEAKGAWSKTTDRVLRLKLTSFSDGNIFVTLCAKLTATYPKSLPELTLEDCSSLRKSTWDKLYGLLKHRPQELVGEVMIYDIATSIQEILEDEIAVRETDGTYENLDAERAMQEAAAAEQLRQQEAELQRKRDEEKAQEERLLQQMVGDEIRRKDLMAKRKKNRSSVMTPPPDFPSGDSANYISFDRTTSIQYKDTTIQCGAVENPLPFRSGPLTEQLLVKPMGTTVALTLVLKRTRVGDGNSNTDPALKKAIMAFEDEMEEVKRLRQSAIMTVLDFKIEHLPDSGWEISILMEHADRGSLGEKLGDDGPLQVARVRSWTIELLEALDFYHRNGMVHKRVHPNNILLKRSSGGGITVHLADASFQDSLYRLQSFSKDSRPTKAQRSFYWIAPELSQDLQHTRKTDVWDLGVVFLQMLFGIDAPDKYNSPKDLSDILGCSEPLQELLRKFFKPDPKKRHSAFDLIPCEFLRDDVDVYDRPRTPVRSRNSSTSLGRYRLRRESSSGMVPTYSRYANDWVEQGRLGKGGYGEVVKARNKVDGRLYAIKKIKQKSAAALSEVLSEVMLLSRLNHSCVVRYYTAWPEAEADYDDDSGSSDGDESDWSSDVSPTNTDGEIHGKSTGGLDFISSSGYPKIEFGSDAESEDDIGAVIFGSDSEDDTGSASIGHSPPGLKKRAMSDSNPAKSRSILYIQMEFCEKRTLRDLIRGGLYDDPDEYWRLFRQILEGLAHIHGHGIIHRDLKPDNVFIDLAKIPKIGDFGLATSGQYQRPDTKSSGDNQNGGDMTRSVGTALYVAPELSSSVAGDYNNKVDMYSMGIIFFEMCFPLRTAMERDKVIRSLRERKHTLPPEFETPEKALQGGIIESLISHRPSERPGCTELLRSGKVPVQMEDEAVKEALKALSDRNSPHYAKMMAALFSQKPDTQARDYAWDLSTANQTIKANDVLLQNLVRDRLAMIFRSHGAVEIQRQVLLPWSDHYANSSVVKLFDPSGTLVQLPYDLTLPYARSIGRGGAFLEKTFTIGHVYRENYTGSAPRSNGEADFDIVSYDAIDLALKESEVLKVVDEIIDGFPSFRSTSMCFHLNHADLLEIVMEFCRIPAPKRTAVKAVLSKLNILKNNWQSIRNELRSSDIGIASTSLDDLARFDWRDTPEKAFAKLQRLFEGTKYLERTHAIFRHLSSVINYMKHWNVKRKVYISVLSSFNERFYSGGILFQCLFDTKQREVLAAGGRYDKLIEEYRPTGTSNTHPIPAYHAVGVNLGWDRLVHAMARYIKKPEKATFVKKNAEEDTPAISWMPRRCDCLVASFDASVLRTTGIKMVSDLISHGYTAELAIDAHSMEDLLRHYRDDRHSWIIVIKHGVAPDKPELKVKSVAKKEDADMRTADLLGYLRNEFRDREEREGTARLTKAPPPAPTQKSNASKANVDVLIAQHRSKKSNKWSIVEAAQSRSAELLSAFQSAPIAAIESKEEVMNLIKETRLSDPDSWRYFIQKMPLAERKYLQELHDLLLGYRAKWVEGKGYGDAEDAVGKAFVYNFRTGEEDVIANHILDLDLRGFAPTYAAVRDMANKLLAARGAGQVGQKWPANFVKRTDSLTTRFSRAYDRQRALCEDPVLIKSWFELVEQTKAKYGICDEDVYNFDEAGFSMGKITTQLIITASERRGRPKAVQPGGREWVTFIAGINAAGWSIPLFLIFTGKYHLSAWYEEAEIPRNWAIAVSDNGWTTNELGVEWLKHFVKHTDGKVVGSRRLLILDGHESHQSLEFQELCKENNIYTLCMPPHSSHLLQPLDVGCFSPLKRAYSREIESLIRNHINHITKLEFLPAFKAAFDQSFTSANICSAFRGAGLVPLQPDTVLSKLDVQLCTPTTPALPALAEALWQACTPSNVRELEAQSTLISNRVRQHKSSSPASIIAAIGQLKKGAEIMILSAELMRDRIASLEKANDTATKRRQRKKKRIQKRGVLTKGAGEDLLAQREADQQIAYEERQGGERSGPQASAFLPPLRIDTGKADGSYRSQNLPLIVPGRQKKYRLLKRQHLTTGPTVP</sequence>
<dbReference type="VEuPathDB" id="FungiDB:yc1106_03049"/>